<proteinExistence type="predicted"/>
<reference evidence="1" key="1">
    <citation type="journal article" date="2021" name="Front. Plant Sci.">
        <title>Chromosome-Scale Genome Assembly for Chinese Sour Jujube and Insights Into Its Genome Evolution and Domestication Signature.</title>
        <authorList>
            <person name="Shen L.-Y."/>
            <person name="Luo H."/>
            <person name="Wang X.-L."/>
            <person name="Wang X.-M."/>
            <person name="Qiu X.-J."/>
            <person name="Liu H."/>
            <person name="Zhou S.-S."/>
            <person name="Jia K.-H."/>
            <person name="Nie S."/>
            <person name="Bao Y.-T."/>
            <person name="Zhang R.-G."/>
            <person name="Yun Q.-Z."/>
            <person name="Chai Y.-H."/>
            <person name="Lu J.-Y."/>
            <person name="Li Y."/>
            <person name="Zhao S.-W."/>
            <person name="Mao J.-F."/>
            <person name="Jia S.-G."/>
            <person name="Mao Y.-M."/>
        </authorList>
    </citation>
    <scope>NUCLEOTIDE SEQUENCE</scope>
    <source>
        <strain evidence="1">AT0</strain>
        <tissue evidence="1">Leaf</tissue>
    </source>
</reference>
<gene>
    <name evidence="1" type="ORF">FEM48_Zijuj10G0012400</name>
</gene>
<sequence length="172" mass="19986">MCYVCDDFCETDLYRCFDCNFNIHKACASFPLDIADYDQHVQPFALMVYTWWTEDTHASLTVEYEDKEHGRNGDTAAVHRTRGKCDRKQDEIEDSNAEAEYSAAYQGCGGDILSRELLCKCLRSFECHDHALSWAYKDDNGRPVDIKCHGCGRYMPNENYFYYCRKMIVSIT</sequence>
<dbReference type="InterPro" id="IPR046349">
    <property type="entry name" value="C1-like_sf"/>
</dbReference>
<name>A0A978UKF1_ZIZJJ</name>
<evidence type="ECO:0000313" key="2">
    <source>
        <dbReference type="Proteomes" id="UP000813462"/>
    </source>
</evidence>
<dbReference type="SUPFAM" id="SSF57889">
    <property type="entry name" value="Cysteine-rich domain"/>
    <property type="match status" value="1"/>
</dbReference>
<accession>A0A978UKF1</accession>
<comment type="caution">
    <text evidence="1">The sequence shown here is derived from an EMBL/GenBank/DDBJ whole genome shotgun (WGS) entry which is preliminary data.</text>
</comment>
<dbReference type="AlphaFoldDB" id="A0A978UKF1"/>
<dbReference type="EMBL" id="JAEACU010000010">
    <property type="protein sequence ID" value="KAH7515303.1"/>
    <property type="molecule type" value="Genomic_DNA"/>
</dbReference>
<evidence type="ECO:0000313" key="1">
    <source>
        <dbReference type="EMBL" id="KAH7515303.1"/>
    </source>
</evidence>
<protein>
    <recommendedName>
        <fullName evidence="3">DC1 domain-containing protein</fullName>
    </recommendedName>
</protein>
<dbReference type="Proteomes" id="UP000813462">
    <property type="component" value="Unassembled WGS sequence"/>
</dbReference>
<organism evidence="1 2">
    <name type="scientific">Ziziphus jujuba var. spinosa</name>
    <dbReference type="NCBI Taxonomy" id="714518"/>
    <lineage>
        <taxon>Eukaryota</taxon>
        <taxon>Viridiplantae</taxon>
        <taxon>Streptophyta</taxon>
        <taxon>Embryophyta</taxon>
        <taxon>Tracheophyta</taxon>
        <taxon>Spermatophyta</taxon>
        <taxon>Magnoliopsida</taxon>
        <taxon>eudicotyledons</taxon>
        <taxon>Gunneridae</taxon>
        <taxon>Pentapetalae</taxon>
        <taxon>rosids</taxon>
        <taxon>fabids</taxon>
        <taxon>Rosales</taxon>
        <taxon>Rhamnaceae</taxon>
        <taxon>Paliureae</taxon>
        <taxon>Ziziphus</taxon>
    </lineage>
</organism>
<evidence type="ECO:0008006" key="3">
    <source>
        <dbReference type="Google" id="ProtNLM"/>
    </source>
</evidence>